<reference evidence="1 2" key="1">
    <citation type="journal article" date="2023" name="ACS Omega">
        <title>Identification of the Neoaspergillic Acid Biosynthesis Gene Cluster by Establishing an In Vitro CRISPR-Ribonucleoprotein Genetic System in Aspergillus melleus.</title>
        <authorList>
            <person name="Yuan B."/>
            <person name="Grau M.F."/>
            <person name="Murata R.M."/>
            <person name="Torok T."/>
            <person name="Venkateswaran K."/>
            <person name="Stajich J.E."/>
            <person name="Wang C.C.C."/>
        </authorList>
    </citation>
    <scope>NUCLEOTIDE SEQUENCE [LARGE SCALE GENOMIC DNA]</scope>
    <source>
        <strain evidence="1 2">IMV 1140</strain>
    </source>
</reference>
<organism evidence="1 2">
    <name type="scientific">Aspergillus melleus</name>
    <dbReference type="NCBI Taxonomy" id="138277"/>
    <lineage>
        <taxon>Eukaryota</taxon>
        <taxon>Fungi</taxon>
        <taxon>Dikarya</taxon>
        <taxon>Ascomycota</taxon>
        <taxon>Pezizomycotina</taxon>
        <taxon>Eurotiomycetes</taxon>
        <taxon>Eurotiomycetidae</taxon>
        <taxon>Eurotiales</taxon>
        <taxon>Aspergillaceae</taxon>
        <taxon>Aspergillus</taxon>
        <taxon>Aspergillus subgen. Circumdati</taxon>
    </lineage>
</organism>
<dbReference type="Proteomes" id="UP001177260">
    <property type="component" value="Unassembled WGS sequence"/>
</dbReference>
<accession>A0ACC3B2T2</accession>
<evidence type="ECO:0000313" key="2">
    <source>
        <dbReference type="Proteomes" id="UP001177260"/>
    </source>
</evidence>
<proteinExistence type="predicted"/>
<sequence length="631" mass="71572">MPTEKPWETTDILICGSGPTGAMLSGYLNKMGVYNIVLEKEAQITTDPRGIALDDDGIRYLQGLGLYQHVFGDVGSCMEKVNFIGGEHHDLSTKSLFYLDTASTKGYTGHVWMITHKQPTLEKHLRSVIQGSQFSMLRTGCTLNSIREDGEWVYASYLDPNGNERHVRARFLVGADGKTGFVRKNYLEPRGVKMEWAEQSHYEETWVALNWEICLPTKETHPEFALWEQGYTSEDVYDLFFPRDFRFLCNPSRAAVCTRFGQHKDRLWRFEFVVQPGEDPGEMAQDHRVKEVVLPYLRHHGSRYGLTKDVEFPEDCIRILRSRPFRFAARNCNKWALGRVILCGDAAHVFPPFAGQGIASGFRDAIGLAWRLAIITRSQSAQVDFEKHLTAWYTERQQQFQTSLNNTLRNGQLVSSKNPVQNFIRDWALWGMRFIPSLEYRLQLGPRLEGPVQYAHVDGMPFLPGFNGGVYFPQIYCAKLGARSPDVLFTDDVIFAQGKEMLFQIVVLLGSSAELSSAMADLQGICQLTSGQLDAKESTILVPASTKVSSEHCTTGDLTIYRAATANEFSQSELCSGRPTPRDYDASQMWRMFQSKRYVIVRPDRFVYAACATRTELEQAARGIVELFRLE</sequence>
<keyword evidence="2" id="KW-1185">Reference proteome</keyword>
<comment type="caution">
    <text evidence="1">The sequence shown here is derived from an EMBL/GenBank/DDBJ whole genome shotgun (WGS) entry which is preliminary data.</text>
</comment>
<name>A0ACC3B2T2_9EURO</name>
<evidence type="ECO:0000313" key="1">
    <source>
        <dbReference type="EMBL" id="KAK1144452.1"/>
    </source>
</evidence>
<protein>
    <submittedName>
        <fullName evidence="1">Uncharacterized protein</fullName>
    </submittedName>
</protein>
<dbReference type="EMBL" id="JAOPJF010000030">
    <property type="protein sequence ID" value="KAK1144452.1"/>
    <property type="molecule type" value="Genomic_DNA"/>
</dbReference>
<gene>
    <name evidence="1" type="ORF">N8T08_005323</name>
</gene>